<dbReference type="Proteomes" id="UP000323646">
    <property type="component" value="Unassembled WGS sequence"/>
</dbReference>
<dbReference type="EMBL" id="VTOY01000001">
    <property type="protein sequence ID" value="TYZ24736.1"/>
    <property type="molecule type" value="Genomic_DNA"/>
</dbReference>
<dbReference type="OrthoDB" id="1727295at2"/>
<evidence type="ECO:0000313" key="3">
    <source>
        <dbReference type="Proteomes" id="UP000323646"/>
    </source>
</evidence>
<name>A0A5D6WA04_9FIRM</name>
<keyword evidence="1" id="KW-1133">Transmembrane helix</keyword>
<organism evidence="2 3">
    <name type="scientific">Selenomonas ruminis</name>
    <dbReference type="NCBI Taxonomy" id="2593411"/>
    <lineage>
        <taxon>Bacteria</taxon>
        <taxon>Bacillati</taxon>
        <taxon>Bacillota</taxon>
        <taxon>Negativicutes</taxon>
        <taxon>Selenomonadales</taxon>
        <taxon>Selenomonadaceae</taxon>
        <taxon>Selenomonas</taxon>
    </lineage>
</organism>
<comment type="caution">
    <text evidence="2">The sequence shown here is derived from an EMBL/GenBank/DDBJ whole genome shotgun (WGS) entry which is preliminary data.</text>
</comment>
<protein>
    <submittedName>
        <fullName evidence="2">DUF2273 domain-containing protein</fullName>
    </submittedName>
</protein>
<dbReference type="Pfam" id="PF10031">
    <property type="entry name" value="DUF2273"/>
    <property type="match status" value="1"/>
</dbReference>
<gene>
    <name evidence="2" type="ORF">FZ040_01465</name>
</gene>
<keyword evidence="1" id="KW-0472">Membrane</keyword>
<reference evidence="2 3" key="1">
    <citation type="submission" date="2019-08" db="EMBL/GenBank/DDBJ databases">
        <title>Selenomonas sp. mPRGC5 and Selenomonas sp. mPRGC8 isolated from ruminal fluid of dairy goat (Capra hircus).</title>
        <authorList>
            <person name="Poothong S."/>
            <person name="Nuengjamnong C."/>
            <person name="Tanasupawat S."/>
        </authorList>
    </citation>
    <scope>NUCLEOTIDE SEQUENCE [LARGE SCALE GENOMIC DNA]</scope>
    <source>
        <strain evidence="3">mPRGC5</strain>
    </source>
</reference>
<dbReference type="InterPro" id="IPR018730">
    <property type="entry name" value="DUF2273"/>
</dbReference>
<sequence>MMKEEFKSICQALWQEHRGKTVGAVAGIVLGTAILCFGFWHTFFVLCCGLIGLYIGAQMDQGENVLGTIGDRVLHLSERFRN</sequence>
<proteinExistence type="predicted"/>
<accession>A0A5D6WA04</accession>
<keyword evidence="3" id="KW-1185">Reference proteome</keyword>
<dbReference type="AlphaFoldDB" id="A0A5D6WA04"/>
<feature type="transmembrane region" description="Helical" evidence="1">
    <location>
        <begin position="21"/>
        <end position="54"/>
    </location>
</feature>
<evidence type="ECO:0000313" key="2">
    <source>
        <dbReference type="EMBL" id="TYZ24736.1"/>
    </source>
</evidence>
<keyword evidence="1" id="KW-0812">Transmembrane</keyword>
<evidence type="ECO:0000256" key="1">
    <source>
        <dbReference type="SAM" id="Phobius"/>
    </source>
</evidence>